<reference evidence="7 9" key="2">
    <citation type="submission" date="2018-12" db="EMBL/GenBank/DDBJ databases">
        <authorList>
            <consortium name="Pathogen Informatics"/>
        </authorList>
    </citation>
    <scope>NUCLEOTIDE SEQUENCE [LARGE SCALE GENOMIC DNA]</scope>
    <source>
        <strain evidence="7 9">NCTC949</strain>
    </source>
</reference>
<evidence type="ECO:0000256" key="3">
    <source>
        <dbReference type="ARBA" id="ARBA00022840"/>
    </source>
</evidence>
<dbReference type="PROSITE" id="PS50893">
    <property type="entry name" value="ABC_TRANSPORTER_2"/>
    <property type="match status" value="1"/>
</dbReference>
<dbReference type="InterPro" id="IPR017871">
    <property type="entry name" value="ABC_transporter-like_CS"/>
</dbReference>
<dbReference type="STRING" id="35755.UL82_03440"/>
<evidence type="ECO:0000313" key="7">
    <source>
        <dbReference type="EMBL" id="VEH06677.1"/>
    </source>
</evidence>
<evidence type="ECO:0000256" key="2">
    <source>
        <dbReference type="ARBA" id="ARBA00022741"/>
    </source>
</evidence>
<evidence type="ECO:0000256" key="4">
    <source>
        <dbReference type="ARBA" id="ARBA00066388"/>
    </source>
</evidence>
<dbReference type="Gene3D" id="3.40.50.300">
    <property type="entry name" value="P-loop containing nucleotide triphosphate hydrolases"/>
    <property type="match status" value="1"/>
</dbReference>
<dbReference type="RefSeq" id="WP_046439013.1">
    <property type="nucleotide sequence ID" value="NZ_CP011312.1"/>
</dbReference>
<evidence type="ECO:0000313" key="6">
    <source>
        <dbReference type="EMBL" id="AKE40897.1"/>
    </source>
</evidence>
<sequence>MIELKNVSHSYDSAGGVSAVTDFSYTIPTGSLTVLLGSSGSGKSTLLNMINAMIRPTHGQVLIDGQDIATQNPINVRRSIGTVLQSPGLLPHKRVIDNVALPAILAGQNKTKAREKALTLITRMGLDESSAYRYPSQLSGGQAQRVGVARALASGAEILLMDEPFGAVDPIQRTQLQMEVKRLHQDLGVTIVFVTHDVDEAFLLADDIVLLKPKAEIAQHGSPQEIMSHPADDFVRTFMRRQLSLRIENSVVYDENGRVVGAIQ</sequence>
<dbReference type="GO" id="GO:0016887">
    <property type="term" value="F:ATP hydrolysis activity"/>
    <property type="evidence" value="ECO:0007669"/>
    <property type="project" value="InterPro"/>
</dbReference>
<dbReference type="KEGG" id="cku:UL82_03440"/>
<dbReference type="PANTHER" id="PTHR43869">
    <property type="entry name" value="GLYCINE BETAINE/PROLINE BETAINE TRANSPORT SYSTEM ATP-BINDING PROTEIN PROV"/>
    <property type="match status" value="1"/>
</dbReference>
<dbReference type="FunFam" id="3.40.50.300:FF:000425">
    <property type="entry name" value="Probable ABC transporter, ATP-binding subunit"/>
    <property type="match status" value="1"/>
</dbReference>
<name>A0A0F6QZ28_9CORY</name>
<dbReference type="Pfam" id="PF00005">
    <property type="entry name" value="ABC_tran"/>
    <property type="match status" value="1"/>
</dbReference>
<dbReference type="AlphaFoldDB" id="A0A0F6QZ28"/>
<dbReference type="Proteomes" id="UP000033457">
    <property type="component" value="Chromosome"/>
</dbReference>
<feature type="domain" description="ABC transporter" evidence="5">
    <location>
        <begin position="2"/>
        <end position="239"/>
    </location>
</feature>
<dbReference type="PANTHER" id="PTHR43869:SF1">
    <property type="entry name" value="GLYCINE BETAINE_PROLINE BETAINE TRANSPORT SYSTEM ATP-BINDING PROTEIN PROV"/>
    <property type="match status" value="1"/>
</dbReference>
<evidence type="ECO:0000259" key="5">
    <source>
        <dbReference type="PROSITE" id="PS50893"/>
    </source>
</evidence>
<accession>A0A0F6QZ28</accession>
<gene>
    <name evidence="7" type="primary">proV</name>
    <name evidence="7" type="ORF">NCTC949_01251</name>
    <name evidence="6" type="ORF">UL82_03440</name>
</gene>
<dbReference type="SMART" id="SM00382">
    <property type="entry name" value="AAA"/>
    <property type="match status" value="1"/>
</dbReference>
<proteinExistence type="predicted"/>
<evidence type="ECO:0000256" key="1">
    <source>
        <dbReference type="ARBA" id="ARBA00022448"/>
    </source>
</evidence>
<dbReference type="EMBL" id="LR134377">
    <property type="protein sequence ID" value="VEH06677.1"/>
    <property type="molecule type" value="Genomic_DNA"/>
</dbReference>
<dbReference type="Proteomes" id="UP000271380">
    <property type="component" value="Chromosome"/>
</dbReference>
<keyword evidence="3 7" id="KW-0067">ATP-binding</keyword>
<dbReference type="SUPFAM" id="SSF52540">
    <property type="entry name" value="P-loop containing nucleoside triphosphate hydrolases"/>
    <property type="match status" value="1"/>
</dbReference>
<dbReference type="InterPro" id="IPR003439">
    <property type="entry name" value="ABC_transporter-like_ATP-bd"/>
</dbReference>
<dbReference type="InterPro" id="IPR003593">
    <property type="entry name" value="AAA+_ATPase"/>
</dbReference>
<keyword evidence="1" id="KW-0813">Transport</keyword>
<dbReference type="EMBL" id="CP011312">
    <property type="protein sequence ID" value="AKE40897.1"/>
    <property type="molecule type" value="Genomic_DNA"/>
</dbReference>
<dbReference type="PROSITE" id="PS00211">
    <property type="entry name" value="ABC_TRANSPORTER_1"/>
    <property type="match status" value="1"/>
</dbReference>
<dbReference type="GO" id="GO:0005524">
    <property type="term" value="F:ATP binding"/>
    <property type="evidence" value="ECO:0007669"/>
    <property type="project" value="UniProtKB-KW"/>
</dbReference>
<dbReference type="OrthoDB" id="9802264at2"/>
<keyword evidence="2" id="KW-0547">Nucleotide-binding</keyword>
<evidence type="ECO:0000313" key="8">
    <source>
        <dbReference type="Proteomes" id="UP000033457"/>
    </source>
</evidence>
<organism evidence="6 8">
    <name type="scientific">Corynebacterium kutscheri</name>
    <dbReference type="NCBI Taxonomy" id="35755"/>
    <lineage>
        <taxon>Bacteria</taxon>
        <taxon>Bacillati</taxon>
        <taxon>Actinomycetota</taxon>
        <taxon>Actinomycetes</taxon>
        <taxon>Mycobacteriales</taxon>
        <taxon>Corynebacteriaceae</taxon>
        <taxon>Corynebacterium</taxon>
    </lineage>
</organism>
<protein>
    <recommendedName>
        <fullName evidence="4">ABC-type quaternary amine transporter</fullName>
        <ecNumber evidence="4">7.6.2.9</ecNumber>
    </recommendedName>
</protein>
<dbReference type="GO" id="GO:0015418">
    <property type="term" value="F:ABC-type quaternary ammonium compound transporting activity"/>
    <property type="evidence" value="ECO:0007669"/>
    <property type="project" value="UniProtKB-EC"/>
</dbReference>
<dbReference type="HOGENOM" id="CLU_000604_1_22_11"/>
<dbReference type="InterPro" id="IPR027417">
    <property type="entry name" value="P-loop_NTPase"/>
</dbReference>
<reference evidence="6 8" key="1">
    <citation type="journal article" date="2015" name="Genome Announc.">
        <title>Complete Genome Sequence of Corynebacterium kutscheri DSM 20755, a Corynebacterial Type Strain with Remarkably Low G+C Content of Chromosomal DNA.</title>
        <authorList>
            <person name="Ruckert C."/>
            <person name="Albersmeier A."/>
            <person name="Winkler A."/>
            <person name="Tauch A."/>
        </authorList>
    </citation>
    <scope>NUCLEOTIDE SEQUENCE [LARGE SCALE GENOMIC DNA]</scope>
    <source>
        <strain evidence="6 8">DSM 20755</strain>
    </source>
</reference>
<keyword evidence="8" id="KW-1185">Reference proteome</keyword>
<dbReference type="InterPro" id="IPR051921">
    <property type="entry name" value="ABC_osmolyte_uptake_ATP-bind"/>
</dbReference>
<evidence type="ECO:0000313" key="9">
    <source>
        <dbReference type="Proteomes" id="UP000271380"/>
    </source>
</evidence>
<dbReference type="EC" id="7.6.2.9" evidence="4"/>